<proteinExistence type="predicted"/>
<dbReference type="EMBL" id="KZ613887">
    <property type="protein sequence ID" value="PMD53299.1"/>
    <property type="molecule type" value="Genomic_DNA"/>
</dbReference>
<evidence type="ECO:0000313" key="2">
    <source>
        <dbReference type="Proteomes" id="UP000235371"/>
    </source>
</evidence>
<accession>A0A2J6SRD5</accession>
<dbReference type="STRING" id="1095630.A0A2J6SRD5"/>
<gene>
    <name evidence="1" type="ORF">K444DRAFT_619271</name>
</gene>
<name>A0A2J6SRD5_9HELO</name>
<organism evidence="1 2">
    <name type="scientific">Hyaloscypha bicolor E</name>
    <dbReference type="NCBI Taxonomy" id="1095630"/>
    <lineage>
        <taxon>Eukaryota</taxon>
        <taxon>Fungi</taxon>
        <taxon>Dikarya</taxon>
        <taxon>Ascomycota</taxon>
        <taxon>Pezizomycotina</taxon>
        <taxon>Leotiomycetes</taxon>
        <taxon>Helotiales</taxon>
        <taxon>Hyaloscyphaceae</taxon>
        <taxon>Hyaloscypha</taxon>
        <taxon>Hyaloscypha bicolor</taxon>
    </lineage>
</organism>
<dbReference type="InParanoid" id="A0A2J6SRD5"/>
<evidence type="ECO:0000313" key="1">
    <source>
        <dbReference type="EMBL" id="PMD53299.1"/>
    </source>
</evidence>
<keyword evidence="2" id="KW-1185">Reference proteome</keyword>
<sequence length="300" mass="33093">MKDTAEPKGGKIVVEPVEELDFAEDPAEALLILLNITHFRFTGIPTNLPLNILSGIAILCDQYDCVHLVKPWLSQWLANENSEWKSTDPTPTRLVFGARPAPPAPPAPPREKWLFIAWVFGREQVLKDLASLLVREISTYSKGTCAALAGNHGPMPPGIIESILVCRRVTIARLLAITAKCVSPFTDDPNDILCLYMNGTCDATTYGSLLRGLDIAKVNPKMNAEEYHNSVKTLSQGLSNLVIHVHPPNYGSYVAQDHSNCFTTDIKKEVEAVIAGIGDPVLEDHYFHMRVQQAKLRGML</sequence>
<dbReference type="OrthoDB" id="5275938at2759"/>
<dbReference type="RefSeq" id="XP_024730203.1">
    <property type="nucleotide sequence ID" value="XM_024881485.1"/>
</dbReference>
<protein>
    <submittedName>
        <fullName evidence="1">Uncharacterized protein</fullName>
    </submittedName>
</protein>
<dbReference type="Proteomes" id="UP000235371">
    <property type="component" value="Unassembled WGS sequence"/>
</dbReference>
<reference evidence="1 2" key="1">
    <citation type="submission" date="2016-04" db="EMBL/GenBank/DDBJ databases">
        <title>A degradative enzymes factory behind the ericoid mycorrhizal symbiosis.</title>
        <authorList>
            <consortium name="DOE Joint Genome Institute"/>
            <person name="Martino E."/>
            <person name="Morin E."/>
            <person name="Grelet G."/>
            <person name="Kuo A."/>
            <person name="Kohler A."/>
            <person name="Daghino S."/>
            <person name="Barry K."/>
            <person name="Choi C."/>
            <person name="Cichocki N."/>
            <person name="Clum A."/>
            <person name="Copeland A."/>
            <person name="Hainaut M."/>
            <person name="Haridas S."/>
            <person name="Labutti K."/>
            <person name="Lindquist E."/>
            <person name="Lipzen A."/>
            <person name="Khouja H.-R."/>
            <person name="Murat C."/>
            <person name="Ohm R."/>
            <person name="Olson A."/>
            <person name="Spatafora J."/>
            <person name="Veneault-Fourrey C."/>
            <person name="Henrissat B."/>
            <person name="Grigoriev I."/>
            <person name="Martin F."/>
            <person name="Perotto S."/>
        </authorList>
    </citation>
    <scope>NUCLEOTIDE SEQUENCE [LARGE SCALE GENOMIC DNA]</scope>
    <source>
        <strain evidence="1 2">E</strain>
    </source>
</reference>
<dbReference type="GeneID" id="36589562"/>
<dbReference type="AlphaFoldDB" id="A0A2J6SRD5"/>